<dbReference type="PANTHER" id="PTHR38808:SF1">
    <property type="entry name" value="SPERM-EGG FUSION PROTEIN TMEM95"/>
    <property type="match status" value="1"/>
</dbReference>
<comment type="caution">
    <text evidence="3">The sequence shown here is derived from an EMBL/GenBank/DDBJ whole genome shotgun (WGS) entry which is preliminary data.</text>
</comment>
<proteinExistence type="predicted"/>
<sequence length="214" mass="24207">MLTASDVHTRLRGPRGPPLFLSVRPPCAFFFLLLLLLLLATGKPGADGCVPCGGHFKNLKIRFAHLCAQYRKRYGRANCTKYPWGRESARDLALDQHSLDLLMEKTHRVFRVIEINQSLADFPKYWDWLHEVKMPEQSREVLCPPACQGTATAFNCSTCRRVDVPCWDLNTCYPDRKGLQYAFRLLSSIAGSCLFLGLVSCALEFWLRPGIAAE</sequence>
<dbReference type="EMBL" id="JAPFRF010000012">
    <property type="protein sequence ID" value="KAJ7313255.1"/>
    <property type="molecule type" value="Genomic_DNA"/>
</dbReference>
<dbReference type="Proteomes" id="UP001142489">
    <property type="component" value="Unassembled WGS sequence"/>
</dbReference>
<keyword evidence="4" id="KW-1185">Reference proteome</keyword>
<keyword evidence="2" id="KW-0732">Signal</keyword>
<dbReference type="PANTHER" id="PTHR38808">
    <property type="entry name" value="TRANSMEMBRANE PROTEIN 95"/>
    <property type="match status" value="1"/>
</dbReference>
<keyword evidence="1" id="KW-1133">Transmembrane helix</keyword>
<dbReference type="InterPro" id="IPR027984">
    <property type="entry name" value="TMEM95"/>
</dbReference>
<feature type="transmembrane region" description="Helical" evidence="1">
    <location>
        <begin position="181"/>
        <end position="207"/>
    </location>
</feature>
<keyword evidence="1" id="KW-0812">Transmembrane</keyword>
<evidence type="ECO:0008006" key="5">
    <source>
        <dbReference type="Google" id="ProtNLM"/>
    </source>
</evidence>
<dbReference type="OrthoDB" id="9936222at2759"/>
<evidence type="ECO:0000256" key="2">
    <source>
        <dbReference type="SAM" id="SignalP"/>
    </source>
</evidence>
<feature type="signal peptide" evidence="2">
    <location>
        <begin position="1"/>
        <end position="48"/>
    </location>
</feature>
<name>A0A9Q0XIM8_9SAUR</name>
<reference evidence="3" key="1">
    <citation type="journal article" date="2023" name="DNA Res.">
        <title>Chromosome-level genome assembly of Phrynocephalus forsythii using third-generation DNA sequencing and Hi-C analysis.</title>
        <authorList>
            <person name="Qi Y."/>
            <person name="Zhao W."/>
            <person name="Zhao Y."/>
            <person name="Niu C."/>
            <person name="Cao S."/>
            <person name="Zhang Y."/>
        </authorList>
    </citation>
    <scope>NUCLEOTIDE SEQUENCE</scope>
    <source>
        <tissue evidence="3">Muscle</tissue>
    </source>
</reference>
<gene>
    <name evidence="3" type="ORF">JRQ81_004539</name>
</gene>
<evidence type="ECO:0000256" key="1">
    <source>
        <dbReference type="SAM" id="Phobius"/>
    </source>
</evidence>
<accession>A0A9Q0XIM8</accession>
<dbReference type="Pfam" id="PF15203">
    <property type="entry name" value="TMEM95"/>
    <property type="match status" value="1"/>
</dbReference>
<organism evidence="3 4">
    <name type="scientific">Phrynocephalus forsythii</name>
    <dbReference type="NCBI Taxonomy" id="171643"/>
    <lineage>
        <taxon>Eukaryota</taxon>
        <taxon>Metazoa</taxon>
        <taxon>Chordata</taxon>
        <taxon>Craniata</taxon>
        <taxon>Vertebrata</taxon>
        <taxon>Euteleostomi</taxon>
        <taxon>Lepidosauria</taxon>
        <taxon>Squamata</taxon>
        <taxon>Bifurcata</taxon>
        <taxon>Unidentata</taxon>
        <taxon>Episquamata</taxon>
        <taxon>Toxicofera</taxon>
        <taxon>Iguania</taxon>
        <taxon>Acrodonta</taxon>
        <taxon>Agamidae</taxon>
        <taxon>Agaminae</taxon>
        <taxon>Phrynocephalus</taxon>
    </lineage>
</organism>
<dbReference type="GO" id="GO:0007342">
    <property type="term" value="P:fusion of sperm to egg plasma membrane involved in single fertilization"/>
    <property type="evidence" value="ECO:0007669"/>
    <property type="project" value="InterPro"/>
</dbReference>
<dbReference type="AlphaFoldDB" id="A0A9Q0XIM8"/>
<evidence type="ECO:0000313" key="4">
    <source>
        <dbReference type="Proteomes" id="UP001142489"/>
    </source>
</evidence>
<keyword evidence="1" id="KW-0472">Membrane</keyword>
<feature type="chain" id="PRO_5040452644" description="Transmembrane protein 95" evidence="2">
    <location>
        <begin position="49"/>
        <end position="214"/>
    </location>
</feature>
<protein>
    <recommendedName>
        <fullName evidence="5">Transmembrane protein 95</fullName>
    </recommendedName>
</protein>
<evidence type="ECO:0000313" key="3">
    <source>
        <dbReference type="EMBL" id="KAJ7313255.1"/>
    </source>
</evidence>
<dbReference type="GO" id="GO:0002080">
    <property type="term" value="C:acrosomal membrane"/>
    <property type="evidence" value="ECO:0007669"/>
    <property type="project" value="TreeGrafter"/>
</dbReference>
<dbReference type="GO" id="GO:0097524">
    <property type="term" value="C:sperm plasma membrane"/>
    <property type="evidence" value="ECO:0007669"/>
    <property type="project" value="InterPro"/>
</dbReference>